<dbReference type="PANTHER" id="PTHR43531">
    <property type="entry name" value="PROTEIN ICFG"/>
    <property type="match status" value="1"/>
</dbReference>
<dbReference type="SMART" id="SM00283">
    <property type="entry name" value="MA"/>
    <property type="match status" value="1"/>
</dbReference>
<dbReference type="InterPro" id="IPR004090">
    <property type="entry name" value="Chemotax_Me-accpt_rcpt"/>
</dbReference>
<dbReference type="OrthoDB" id="5441488at2"/>
<dbReference type="Pfam" id="PF00015">
    <property type="entry name" value="MCPsignal"/>
    <property type="match status" value="1"/>
</dbReference>
<evidence type="ECO:0000313" key="8">
    <source>
        <dbReference type="EMBL" id="SEQ78463.1"/>
    </source>
</evidence>
<dbReference type="PROSITE" id="PS50111">
    <property type="entry name" value="CHEMOTAXIS_TRANSDUC_2"/>
    <property type="match status" value="1"/>
</dbReference>
<evidence type="ECO:0000259" key="6">
    <source>
        <dbReference type="PROSITE" id="PS50111"/>
    </source>
</evidence>
<dbReference type="STRING" id="180197.SAMN02982919_01224"/>
<dbReference type="InterPro" id="IPR003660">
    <property type="entry name" value="HAMP_dom"/>
</dbReference>
<dbReference type="InterPro" id="IPR004089">
    <property type="entry name" value="MCPsignal_dom"/>
</dbReference>
<evidence type="ECO:0000256" key="5">
    <source>
        <dbReference type="SAM" id="Phobius"/>
    </source>
</evidence>
<dbReference type="PROSITE" id="PS50885">
    <property type="entry name" value="HAMP"/>
    <property type="match status" value="1"/>
</dbReference>
<keyword evidence="5" id="KW-0812">Transmembrane</keyword>
<feature type="domain" description="HAMP" evidence="7">
    <location>
        <begin position="213"/>
        <end position="265"/>
    </location>
</feature>
<dbReference type="AlphaFoldDB" id="A0A1H9IV42"/>
<dbReference type="GO" id="GO:0006935">
    <property type="term" value="P:chemotaxis"/>
    <property type="evidence" value="ECO:0007669"/>
    <property type="project" value="InterPro"/>
</dbReference>
<keyword evidence="2" id="KW-0488">Methylation</keyword>
<reference evidence="8 9" key="1">
    <citation type="submission" date="2016-10" db="EMBL/GenBank/DDBJ databases">
        <authorList>
            <person name="de Groot N.N."/>
        </authorList>
    </citation>
    <scope>NUCLEOTIDE SEQUENCE [LARGE SCALE GENOMIC DNA]</scope>
    <source>
        <strain evidence="8 9">ATCC 35958</strain>
    </source>
</reference>
<keyword evidence="4" id="KW-0807">Transducer</keyword>
<dbReference type="SUPFAM" id="SSF58104">
    <property type="entry name" value="Methyl-accepting chemotaxis protein (MCP) signaling domain"/>
    <property type="match status" value="1"/>
</dbReference>
<feature type="domain" description="Methyl-accepting transducer" evidence="6">
    <location>
        <begin position="270"/>
        <end position="499"/>
    </location>
</feature>
<dbReference type="InterPro" id="IPR047347">
    <property type="entry name" value="YvaQ-like_sensor"/>
</dbReference>
<dbReference type="PANTHER" id="PTHR43531:SF14">
    <property type="entry name" value="METHYL-ACCEPTING CHEMOTAXIS PROTEIN I-RELATED"/>
    <property type="match status" value="1"/>
</dbReference>
<evidence type="ECO:0000256" key="2">
    <source>
        <dbReference type="ARBA" id="ARBA00022481"/>
    </source>
</evidence>
<gene>
    <name evidence="8" type="ORF">SAMN02982919_01224</name>
</gene>
<dbReference type="Proteomes" id="UP000199766">
    <property type="component" value="Unassembled WGS sequence"/>
</dbReference>
<dbReference type="GO" id="GO:0007165">
    <property type="term" value="P:signal transduction"/>
    <property type="evidence" value="ECO:0007669"/>
    <property type="project" value="UniProtKB-KW"/>
</dbReference>
<dbReference type="SMART" id="SM00304">
    <property type="entry name" value="HAMP"/>
    <property type="match status" value="1"/>
</dbReference>
<dbReference type="Gene3D" id="1.10.287.950">
    <property type="entry name" value="Methyl-accepting chemotaxis protein"/>
    <property type="match status" value="1"/>
</dbReference>
<protein>
    <submittedName>
        <fullName evidence="8">Methyl-accepting chemotaxis protein</fullName>
    </submittedName>
</protein>
<dbReference type="FunFam" id="1.10.287.950:FF:000001">
    <property type="entry name" value="Methyl-accepting chemotaxis sensory transducer"/>
    <property type="match status" value="1"/>
</dbReference>
<dbReference type="CDD" id="cd11386">
    <property type="entry name" value="MCP_signal"/>
    <property type="match status" value="1"/>
</dbReference>
<dbReference type="PRINTS" id="PR00260">
    <property type="entry name" value="CHEMTRNSDUCR"/>
</dbReference>
<dbReference type="GO" id="GO:0004888">
    <property type="term" value="F:transmembrane signaling receptor activity"/>
    <property type="evidence" value="ECO:0007669"/>
    <property type="project" value="InterPro"/>
</dbReference>
<dbReference type="Gene3D" id="6.10.340.10">
    <property type="match status" value="1"/>
</dbReference>
<evidence type="ECO:0000313" key="9">
    <source>
        <dbReference type="Proteomes" id="UP000199766"/>
    </source>
</evidence>
<keyword evidence="5" id="KW-0472">Membrane</keyword>
<dbReference type="GO" id="GO:0005886">
    <property type="term" value="C:plasma membrane"/>
    <property type="evidence" value="ECO:0007669"/>
    <property type="project" value="TreeGrafter"/>
</dbReference>
<evidence type="ECO:0000259" key="7">
    <source>
        <dbReference type="PROSITE" id="PS50885"/>
    </source>
</evidence>
<dbReference type="Pfam" id="PF00672">
    <property type="entry name" value="HAMP"/>
    <property type="match status" value="1"/>
</dbReference>
<feature type="transmembrane region" description="Helical" evidence="5">
    <location>
        <begin position="13"/>
        <end position="35"/>
    </location>
</feature>
<evidence type="ECO:0000256" key="3">
    <source>
        <dbReference type="ARBA" id="ARBA00029447"/>
    </source>
</evidence>
<comment type="similarity">
    <text evidence="3">Belongs to the methyl-accepting chemotaxis (MCP) protein family.</text>
</comment>
<proteinExistence type="inferred from homology"/>
<keyword evidence="5" id="KW-1133">Transmembrane helix</keyword>
<dbReference type="InterPro" id="IPR051310">
    <property type="entry name" value="MCP_chemotaxis"/>
</dbReference>
<dbReference type="RefSeq" id="WP_091454368.1">
    <property type="nucleotide sequence ID" value="NZ_FOGD01000002.1"/>
</dbReference>
<evidence type="ECO:0000256" key="1">
    <source>
        <dbReference type="ARBA" id="ARBA00004370"/>
    </source>
</evidence>
<name>A0A1H9IV42_9BURK</name>
<organism evidence="8 9">
    <name type="scientific">Giesbergeria anulus</name>
    <dbReference type="NCBI Taxonomy" id="180197"/>
    <lineage>
        <taxon>Bacteria</taxon>
        <taxon>Pseudomonadati</taxon>
        <taxon>Pseudomonadota</taxon>
        <taxon>Betaproteobacteria</taxon>
        <taxon>Burkholderiales</taxon>
        <taxon>Comamonadaceae</taxon>
        <taxon>Giesbergeria</taxon>
    </lineage>
</organism>
<dbReference type="CDD" id="cd19411">
    <property type="entry name" value="MCP2201-like_sensor"/>
    <property type="match status" value="1"/>
</dbReference>
<evidence type="ECO:0000256" key="4">
    <source>
        <dbReference type="PROSITE-ProRule" id="PRU00284"/>
    </source>
</evidence>
<comment type="subcellular location">
    <subcellularLocation>
        <location evidence="1">Membrane</location>
    </subcellularLocation>
</comment>
<dbReference type="EMBL" id="FOGD01000002">
    <property type="protein sequence ID" value="SEQ78463.1"/>
    <property type="molecule type" value="Genomic_DNA"/>
</dbReference>
<accession>A0A1H9IV42</accession>
<sequence length="514" mass="54965">MEAFQLTSIKAKLIGLIVAILIALSTSVLVMDAAAARALEQTIRSVAAYESGIKLALEWKGLIGNNLQRVVAIAVSSDENVAKTFGSQIKATIEEIGKVHERIVAETQDEKAKKALLQVHAFRQPILAMVTEINALKKEQKFDEARSLATSKLMPISQNYLESLQAFIRVQESLRDQARDDGFASVERARMLGGVAIAVVLGLSLLAAWWMVRSITDPLARTVELAQTIARGDLSASLQSQQQDEIGQLMNAVGTMNHKLRELVSQVRSGTQSVTAASTEIAQGNLDLSHRTEQTSSNLQEMAVAIDELTRIVTQSTDSAQRAAHLAQTVSNSANLGGDVVAKVAKNMSQITEHSKHIGDIVGIIDGIAFQTNILALNAAVEAARAGEQGRGFAVVASEVRTLAQRSAQSAKEIKELIQASETSVGVGATLVGQSGDVMREMVQGVQQVSQLIAEIAGMAQSQRDGISQVQMAVGQLDQMTQQNAALVDESAASAHSMNEQAQKLSSLVGQFRL</sequence>
<keyword evidence="9" id="KW-1185">Reference proteome</keyword>
<dbReference type="CDD" id="cd06225">
    <property type="entry name" value="HAMP"/>
    <property type="match status" value="1"/>
</dbReference>